<gene>
    <name evidence="1" type="ORF">EG244_16430</name>
</gene>
<dbReference type="InterPro" id="IPR019056">
    <property type="entry name" value="Phage_TAC_6"/>
</dbReference>
<name>A0A3P3DCU9_9RHOB</name>
<dbReference type="RefSeq" id="WP_124966268.1">
    <property type="nucleotide sequence ID" value="NZ_RRAZ01000031.1"/>
</dbReference>
<organism evidence="1 2">
    <name type="scientific">Falsigemmobacter faecalis</name>
    <dbReference type="NCBI Taxonomy" id="2488730"/>
    <lineage>
        <taxon>Bacteria</taxon>
        <taxon>Pseudomonadati</taxon>
        <taxon>Pseudomonadota</taxon>
        <taxon>Alphaproteobacteria</taxon>
        <taxon>Rhodobacterales</taxon>
        <taxon>Paracoccaceae</taxon>
        <taxon>Falsigemmobacter</taxon>
    </lineage>
</organism>
<protein>
    <submittedName>
        <fullName evidence="1">Phage tail assembly chaperone</fullName>
    </submittedName>
</protein>
<dbReference type="Pfam" id="PF09550">
    <property type="entry name" value="Phage_TAC_6"/>
    <property type="match status" value="1"/>
</dbReference>
<comment type="caution">
    <text evidence="1">The sequence shown here is derived from an EMBL/GenBank/DDBJ whole genome shotgun (WGS) entry which is preliminary data.</text>
</comment>
<keyword evidence="2" id="KW-1185">Reference proteome</keyword>
<sequence length="103" mass="11707">MAALYRGFVGLGFAPSDFWALTPRHYALLAHEAGRRQSEERVTSAWLSAMLARQERLPALETLLPRPPRSREEAAAEMQAAMAVYREVAATRGLIRSWDEWQH</sequence>
<dbReference type="EMBL" id="RRAZ01000031">
    <property type="protein sequence ID" value="RRH71262.1"/>
    <property type="molecule type" value="Genomic_DNA"/>
</dbReference>
<dbReference type="OrthoDB" id="7582980at2"/>
<reference evidence="1 2" key="1">
    <citation type="submission" date="2018-11" db="EMBL/GenBank/DDBJ databases">
        <title>Gemmobacter sp. nov., YIM 102744-1 draft genome.</title>
        <authorList>
            <person name="Li G."/>
            <person name="Jiang Y."/>
        </authorList>
    </citation>
    <scope>NUCLEOTIDE SEQUENCE [LARGE SCALE GENOMIC DNA]</scope>
    <source>
        <strain evidence="1 2">YIM 102744-1</strain>
    </source>
</reference>
<evidence type="ECO:0000313" key="1">
    <source>
        <dbReference type="EMBL" id="RRH71262.1"/>
    </source>
</evidence>
<dbReference type="Proteomes" id="UP000282125">
    <property type="component" value="Unassembled WGS sequence"/>
</dbReference>
<evidence type="ECO:0000313" key="2">
    <source>
        <dbReference type="Proteomes" id="UP000282125"/>
    </source>
</evidence>
<accession>A0A3P3DCU9</accession>
<dbReference type="AlphaFoldDB" id="A0A3P3DCU9"/>
<proteinExistence type="predicted"/>